<proteinExistence type="predicted"/>
<dbReference type="EMBL" id="AP025739">
    <property type="protein sequence ID" value="BDI29406.1"/>
    <property type="molecule type" value="Genomic_DNA"/>
</dbReference>
<organism evidence="2 3">
    <name type="scientific">Capsulimonas corticalis</name>
    <dbReference type="NCBI Taxonomy" id="2219043"/>
    <lineage>
        <taxon>Bacteria</taxon>
        <taxon>Bacillati</taxon>
        <taxon>Armatimonadota</taxon>
        <taxon>Armatimonadia</taxon>
        <taxon>Capsulimonadales</taxon>
        <taxon>Capsulimonadaceae</taxon>
        <taxon>Capsulimonas</taxon>
    </lineage>
</organism>
<feature type="compositionally biased region" description="Polar residues" evidence="1">
    <location>
        <begin position="270"/>
        <end position="285"/>
    </location>
</feature>
<evidence type="ECO:0000313" key="2">
    <source>
        <dbReference type="EMBL" id="BDI29406.1"/>
    </source>
</evidence>
<evidence type="ECO:0000313" key="3">
    <source>
        <dbReference type="Proteomes" id="UP000287394"/>
    </source>
</evidence>
<dbReference type="Proteomes" id="UP000287394">
    <property type="component" value="Chromosome"/>
</dbReference>
<accession>A0A402CZF5</accession>
<dbReference type="RefSeq" id="WP_119322706.1">
    <property type="nucleotide sequence ID" value="NZ_AP025739.1"/>
</dbReference>
<protein>
    <submittedName>
        <fullName evidence="2">Uncharacterized protein</fullName>
    </submittedName>
</protein>
<dbReference type="KEGG" id="ccot:CCAX7_14570"/>
<feature type="compositionally biased region" description="Basic and acidic residues" evidence="1">
    <location>
        <begin position="229"/>
        <end position="263"/>
    </location>
</feature>
<feature type="region of interest" description="Disordered" evidence="1">
    <location>
        <begin position="212"/>
        <end position="285"/>
    </location>
</feature>
<reference evidence="2 3" key="1">
    <citation type="journal article" date="2019" name="Int. J. Syst. Evol. Microbiol.">
        <title>Capsulimonas corticalis gen. nov., sp. nov., an aerobic capsulated bacterium, of a novel bacterial order, Capsulimonadales ord. nov., of the class Armatimonadia of the phylum Armatimonadetes.</title>
        <authorList>
            <person name="Li J."/>
            <person name="Kudo C."/>
            <person name="Tonouchi A."/>
        </authorList>
    </citation>
    <scope>NUCLEOTIDE SEQUENCE [LARGE SCALE GENOMIC DNA]</scope>
    <source>
        <strain evidence="2 3">AX-7</strain>
    </source>
</reference>
<sequence>MISKRRLYLTQDNQVVEASHPDANQLLVGAGCEISDALAKKYGIYEDPRQEIEEERQDAEGFHGYHEPTEVTIVIGAANENDHVRIVGAFLDPDDAAVAAREILDQVVTIPLNTALPDGKATGACEVPVVVTHDAPVAVVPVEAPLPTKVYIVLAPGEDGDTCLVGAYSTEENAMIGPPLEGSSPYKRILTAELDAGKIQVPAEFLSFTKAAPEEASTGEVPPTGSETAEQKETPVDIETKDALPVSRETDGKAMAPESDKAIRGPKANKSAQTYSNAATSTETN</sequence>
<dbReference type="AlphaFoldDB" id="A0A402CZF5"/>
<gene>
    <name evidence="2" type="ORF">CCAX7_14570</name>
</gene>
<keyword evidence="3" id="KW-1185">Reference proteome</keyword>
<name>A0A402CZF5_9BACT</name>
<evidence type="ECO:0000256" key="1">
    <source>
        <dbReference type="SAM" id="MobiDB-lite"/>
    </source>
</evidence>